<evidence type="ECO:0000259" key="6">
    <source>
        <dbReference type="Pfam" id="PF13193"/>
    </source>
</evidence>
<proteinExistence type="inferred from homology"/>
<evidence type="ECO:0000313" key="8">
    <source>
        <dbReference type="Proteomes" id="UP001596175"/>
    </source>
</evidence>
<keyword evidence="8" id="KW-1185">Reference proteome</keyword>
<organism evidence="7 8">
    <name type="scientific">Actinomycetospora rhizophila</name>
    <dbReference type="NCBI Taxonomy" id="1416876"/>
    <lineage>
        <taxon>Bacteria</taxon>
        <taxon>Bacillati</taxon>
        <taxon>Actinomycetota</taxon>
        <taxon>Actinomycetes</taxon>
        <taxon>Pseudonocardiales</taxon>
        <taxon>Pseudonocardiaceae</taxon>
        <taxon>Actinomycetospora</taxon>
    </lineage>
</organism>
<sequence>MDVLGQMQDYPLALPHVFHRAEQLFAHKPIVGVGAGGTVQRTDYGSWAQRVRRAAAALDTLGVSAEGRVGTFCWNSPAHLELYFAVPCSGRVLHTLNIRLFTEQLIYIANHAEDEVVFVDRSLLPQFWPHVDEMTTVRKVIVIDDGADTEIPDDDRVLRYDELLDSVEPFAGRFEITDENQAAAMCYTSGTTGNPKGVVYSHRSSVLHSIAVLMADVAGLVERDVLLPIVPMFHANAWGTPYAAVFAGSSIVFPGPNMTPKAIAGILRDQKITVTAGVPTIWMGVLPELSEGDLPDLRLLLCGGSAVPKSLSEAWRQKIGLPITQAWGMTETSPIATTGVLKSVHDGLSDDELADVRATAGTPSPLVDLRICDPDSGEVLPWDGETSGELQAAGPWIAASYYRNEDGGKQFTEDGWLKTGDVAVIDRYGYVKLVDRTKDLVKSGGEWISSVDLENEIMSMEGVAEAAVIAIPDEKWSERPLACVVPKQGVELTREAVLEHIATRVAKWQVPDDVVFIDEVPKTSTGKFSKKTLREKFAGHQAPAKA</sequence>
<name>A0ABV9ZF28_9PSEU</name>
<dbReference type="InterPro" id="IPR042099">
    <property type="entry name" value="ANL_N_sf"/>
</dbReference>
<dbReference type="GO" id="GO:0016874">
    <property type="term" value="F:ligase activity"/>
    <property type="evidence" value="ECO:0007669"/>
    <property type="project" value="UniProtKB-KW"/>
</dbReference>
<evidence type="ECO:0000256" key="3">
    <source>
        <dbReference type="ARBA" id="ARBA00022832"/>
    </source>
</evidence>
<evidence type="ECO:0000256" key="4">
    <source>
        <dbReference type="ARBA" id="ARBA00023098"/>
    </source>
</evidence>
<dbReference type="NCBIfam" id="NF004837">
    <property type="entry name" value="PRK06187.1"/>
    <property type="match status" value="1"/>
</dbReference>
<protein>
    <submittedName>
        <fullName evidence="7">Long-chain fatty acid--CoA ligase</fullName>
    </submittedName>
</protein>
<feature type="domain" description="AMP-dependent synthetase/ligase" evidence="5">
    <location>
        <begin position="34"/>
        <end position="402"/>
    </location>
</feature>
<dbReference type="InterPro" id="IPR020845">
    <property type="entry name" value="AMP-binding_CS"/>
</dbReference>
<dbReference type="InterPro" id="IPR045851">
    <property type="entry name" value="AMP-bd_C_sf"/>
</dbReference>
<reference evidence="8" key="1">
    <citation type="journal article" date="2019" name="Int. J. Syst. Evol. Microbiol.">
        <title>The Global Catalogue of Microorganisms (GCM) 10K type strain sequencing project: providing services to taxonomists for standard genome sequencing and annotation.</title>
        <authorList>
            <consortium name="The Broad Institute Genomics Platform"/>
            <consortium name="The Broad Institute Genome Sequencing Center for Infectious Disease"/>
            <person name="Wu L."/>
            <person name="Ma J."/>
        </authorList>
    </citation>
    <scope>NUCLEOTIDE SEQUENCE [LARGE SCALE GENOMIC DNA]</scope>
    <source>
        <strain evidence="8">XZYJ18</strain>
    </source>
</reference>
<gene>
    <name evidence="7" type="ORF">ACFPK1_18045</name>
</gene>
<keyword evidence="3" id="KW-0276">Fatty acid metabolism</keyword>
<dbReference type="Proteomes" id="UP001596175">
    <property type="component" value="Unassembled WGS sequence"/>
</dbReference>
<evidence type="ECO:0000256" key="1">
    <source>
        <dbReference type="ARBA" id="ARBA00006432"/>
    </source>
</evidence>
<dbReference type="Gene3D" id="3.40.50.12780">
    <property type="entry name" value="N-terminal domain of ligase-like"/>
    <property type="match status" value="1"/>
</dbReference>
<dbReference type="CDD" id="cd12119">
    <property type="entry name" value="ttLC_FACS_AlkK_like"/>
    <property type="match status" value="1"/>
</dbReference>
<dbReference type="Pfam" id="PF00501">
    <property type="entry name" value="AMP-binding"/>
    <property type="match status" value="1"/>
</dbReference>
<dbReference type="SUPFAM" id="SSF56801">
    <property type="entry name" value="Acetyl-CoA synthetase-like"/>
    <property type="match status" value="1"/>
</dbReference>
<dbReference type="RefSeq" id="WP_378022318.1">
    <property type="nucleotide sequence ID" value="NZ_JBHSKG010000009.1"/>
</dbReference>
<dbReference type="PANTHER" id="PTHR43859:SF4">
    <property type="entry name" value="BUTANOATE--COA LIGASE AAE1-RELATED"/>
    <property type="match status" value="1"/>
</dbReference>
<feature type="domain" description="AMP-binding enzyme C-terminal" evidence="6">
    <location>
        <begin position="453"/>
        <end position="527"/>
    </location>
</feature>
<dbReference type="InterPro" id="IPR025110">
    <property type="entry name" value="AMP-bd_C"/>
</dbReference>
<evidence type="ECO:0000256" key="2">
    <source>
        <dbReference type="ARBA" id="ARBA00022598"/>
    </source>
</evidence>
<keyword evidence="4" id="KW-0443">Lipid metabolism</keyword>
<keyword evidence="2 7" id="KW-0436">Ligase</keyword>
<evidence type="ECO:0000313" key="7">
    <source>
        <dbReference type="EMBL" id="MFC5140148.1"/>
    </source>
</evidence>
<dbReference type="EMBL" id="JBHSKG010000009">
    <property type="protein sequence ID" value="MFC5140148.1"/>
    <property type="molecule type" value="Genomic_DNA"/>
</dbReference>
<comment type="caution">
    <text evidence="7">The sequence shown here is derived from an EMBL/GenBank/DDBJ whole genome shotgun (WGS) entry which is preliminary data.</text>
</comment>
<dbReference type="PROSITE" id="PS00455">
    <property type="entry name" value="AMP_BINDING"/>
    <property type="match status" value="1"/>
</dbReference>
<dbReference type="PANTHER" id="PTHR43859">
    <property type="entry name" value="ACYL-ACTIVATING ENZYME"/>
    <property type="match status" value="1"/>
</dbReference>
<evidence type="ECO:0000259" key="5">
    <source>
        <dbReference type="Pfam" id="PF00501"/>
    </source>
</evidence>
<dbReference type="Pfam" id="PF13193">
    <property type="entry name" value="AMP-binding_C"/>
    <property type="match status" value="1"/>
</dbReference>
<dbReference type="Gene3D" id="3.30.300.30">
    <property type="match status" value="1"/>
</dbReference>
<comment type="similarity">
    <text evidence="1">Belongs to the ATP-dependent AMP-binding enzyme family.</text>
</comment>
<dbReference type="InterPro" id="IPR000873">
    <property type="entry name" value="AMP-dep_synth/lig_dom"/>
</dbReference>
<accession>A0ABV9ZF28</accession>